<feature type="transmembrane region" description="Helical" evidence="8">
    <location>
        <begin position="473"/>
        <end position="502"/>
    </location>
</feature>
<dbReference type="PANTHER" id="PTHR48042">
    <property type="entry name" value="ABC TRANSPORTER G FAMILY MEMBER 11"/>
    <property type="match status" value="1"/>
</dbReference>
<feature type="domain" description="ABC transporter" evidence="9">
    <location>
        <begin position="64"/>
        <end position="301"/>
    </location>
</feature>
<dbReference type="GO" id="GO:0140359">
    <property type="term" value="F:ABC-type transporter activity"/>
    <property type="evidence" value="ECO:0007669"/>
    <property type="project" value="InterPro"/>
</dbReference>
<evidence type="ECO:0000256" key="4">
    <source>
        <dbReference type="ARBA" id="ARBA00022692"/>
    </source>
</evidence>
<gene>
    <name evidence="10" type="ORF">WJX73_005701</name>
</gene>
<keyword evidence="6 8" id="KW-0472">Membrane</keyword>
<evidence type="ECO:0000256" key="8">
    <source>
        <dbReference type="SAM" id="Phobius"/>
    </source>
</evidence>
<comment type="subcellular location">
    <subcellularLocation>
        <location evidence="1">Membrane</location>
        <topology evidence="1">Multi-pass membrane protein</topology>
    </subcellularLocation>
</comment>
<feature type="transmembrane region" description="Helical" evidence="8">
    <location>
        <begin position="432"/>
        <end position="452"/>
    </location>
</feature>
<comment type="caution">
    <text evidence="10">The sequence shown here is derived from an EMBL/GenBank/DDBJ whole genome shotgun (WGS) entry which is preliminary data.</text>
</comment>
<dbReference type="PROSITE" id="PS50893">
    <property type="entry name" value="ABC_TRANSPORTER_2"/>
    <property type="match status" value="1"/>
</dbReference>
<keyword evidence="11" id="KW-1185">Reference proteome</keyword>
<dbReference type="GO" id="GO:0016887">
    <property type="term" value="F:ATP hydrolysis activity"/>
    <property type="evidence" value="ECO:0007669"/>
    <property type="project" value="InterPro"/>
</dbReference>
<evidence type="ECO:0000256" key="7">
    <source>
        <dbReference type="SAM" id="MobiDB-lite"/>
    </source>
</evidence>
<evidence type="ECO:0000256" key="3">
    <source>
        <dbReference type="ARBA" id="ARBA00022448"/>
    </source>
</evidence>
<feature type="compositionally biased region" description="Gly residues" evidence="7">
    <location>
        <begin position="756"/>
        <end position="770"/>
    </location>
</feature>
<evidence type="ECO:0000256" key="2">
    <source>
        <dbReference type="ARBA" id="ARBA00005814"/>
    </source>
</evidence>
<dbReference type="InterPro" id="IPR027417">
    <property type="entry name" value="P-loop_NTPase"/>
</dbReference>
<sequence length="807" mass="88142">MATSQEYRPDEDPIAEREDSGRSSRISGEFMRSDPKFDSPPGSSDSDSELGNLAPQAPLVTLVWRQLTVTTKPNGLFSKRREILKYVSGYVEPRGVVAVVGPRHSGKSALVMALAGQLSRPAQASGEVLINGLNFHESKLQPTYFSAWDAPLVALTVEQVLIYTALLKWQDQPMQAIEEEVRKVCQMLGLLGDLGSTTHKLPIGLQRRVTVACQLIGASPLLLMHDALEGLHEGDALAIMRAVHEYAKHGSSVMVSVQQPTTDMCSFFTRAIVLCAGEVVYFGETGAQAVQLLGSAGMPCPPLYSPLEQFMRLIDPTFEVYLQVAQAGNTPDWNSRFSGMMFKVLQDTYHSSGLAKEAAIRTGHLASMSPDRSGYKPRPLPAWRQVFVLMRRLVAQGLRCFPLYLSRILLGVVIALIYGGTYSQLNFSFQGAMARLSVFSIVVGFLPMLALTSMPVYHNSVRVYERERQSCDLGLFTHSFSLFLITLPHVLVSAVLTAVIFVPWSDLNQSGDGWGFFIFDEFLVMMCADALVLAIAAIFNSALVQLTVAVTLFLVQLLAMGIFPGTNKGIQLVFNTIGFPGWGYRGMLLNEFTPTSGPWGCPGAIQTSPNVLSETLIIGKDLPSQQCSIPGDLMKELMIKVNAGRADWGGPKWYAAYIVIGIFILWELVFLAAMLVRVKFLRSPRLRPPMQRQPTVTLSNPASPMNNNNNHQQQQHNHHHVHENGNGMNGTNPMHAMNGNGMNGNGHGMNGGDMNGNGMNGNGMDGGNGYHGAAPHRASDSDLLPRPVTATHVNGREAHPGAEDTMY</sequence>
<evidence type="ECO:0000313" key="11">
    <source>
        <dbReference type="Proteomes" id="UP001465755"/>
    </source>
</evidence>
<keyword evidence="4 8" id="KW-0812">Transmembrane</keyword>
<dbReference type="Pfam" id="PF00005">
    <property type="entry name" value="ABC_tran"/>
    <property type="match status" value="1"/>
</dbReference>
<dbReference type="InterPro" id="IPR052215">
    <property type="entry name" value="Plant_ABCG"/>
</dbReference>
<comment type="similarity">
    <text evidence="2">Belongs to the ABC transporter superfamily. ABCG family. Eye pigment precursor importer (TC 3.A.1.204) subfamily.</text>
</comment>
<dbReference type="AlphaFoldDB" id="A0AAW1P6R7"/>
<dbReference type="InterPro" id="IPR013525">
    <property type="entry name" value="ABC2_TM"/>
</dbReference>
<evidence type="ECO:0000256" key="1">
    <source>
        <dbReference type="ARBA" id="ARBA00004141"/>
    </source>
</evidence>
<dbReference type="Gene3D" id="3.40.50.300">
    <property type="entry name" value="P-loop containing nucleotide triphosphate hydrolases"/>
    <property type="match status" value="1"/>
</dbReference>
<feature type="transmembrane region" description="Helical" evidence="8">
    <location>
        <begin position="546"/>
        <end position="563"/>
    </location>
</feature>
<reference evidence="10 11" key="1">
    <citation type="journal article" date="2024" name="Nat. Commun.">
        <title>Phylogenomics reveals the evolutionary origins of lichenization in chlorophyte algae.</title>
        <authorList>
            <person name="Puginier C."/>
            <person name="Libourel C."/>
            <person name="Otte J."/>
            <person name="Skaloud P."/>
            <person name="Haon M."/>
            <person name="Grisel S."/>
            <person name="Petersen M."/>
            <person name="Berrin J.G."/>
            <person name="Delaux P.M."/>
            <person name="Dal Grande F."/>
            <person name="Keller J."/>
        </authorList>
    </citation>
    <scope>NUCLEOTIDE SEQUENCE [LARGE SCALE GENOMIC DNA]</scope>
    <source>
        <strain evidence="10 11">SAG 2036</strain>
    </source>
</reference>
<accession>A0AAW1P6R7</accession>
<dbReference type="GO" id="GO:0005524">
    <property type="term" value="F:ATP binding"/>
    <property type="evidence" value="ECO:0007669"/>
    <property type="project" value="InterPro"/>
</dbReference>
<feature type="compositionally biased region" description="Basic and acidic residues" evidence="7">
    <location>
        <begin position="7"/>
        <end position="22"/>
    </location>
</feature>
<feature type="transmembrane region" description="Helical" evidence="8">
    <location>
        <begin position="514"/>
        <end position="539"/>
    </location>
</feature>
<dbReference type="SUPFAM" id="SSF52540">
    <property type="entry name" value="P-loop containing nucleoside triphosphate hydrolases"/>
    <property type="match status" value="1"/>
</dbReference>
<evidence type="ECO:0000256" key="5">
    <source>
        <dbReference type="ARBA" id="ARBA00022989"/>
    </source>
</evidence>
<keyword evidence="5 8" id="KW-1133">Transmembrane helix</keyword>
<name>A0AAW1P6R7_9CHLO</name>
<evidence type="ECO:0000256" key="6">
    <source>
        <dbReference type="ARBA" id="ARBA00023136"/>
    </source>
</evidence>
<evidence type="ECO:0000259" key="9">
    <source>
        <dbReference type="PROSITE" id="PS50893"/>
    </source>
</evidence>
<organism evidence="10 11">
    <name type="scientific">Symbiochloris irregularis</name>
    <dbReference type="NCBI Taxonomy" id="706552"/>
    <lineage>
        <taxon>Eukaryota</taxon>
        <taxon>Viridiplantae</taxon>
        <taxon>Chlorophyta</taxon>
        <taxon>core chlorophytes</taxon>
        <taxon>Trebouxiophyceae</taxon>
        <taxon>Trebouxiales</taxon>
        <taxon>Trebouxiaceae</taxon>
        <taxon>Symbiochloris</taxon>
    </lineage>
</organism>
<dbReference type="GO" id="GO:0016020">
    <property type="term" value="C:membrane"/>
    <property type="evidence" value="ECO:0007669"/>
    <property type="project" value="UniProtKB-SubCell"/>
</dbReference>
<dbReference type="Pfam" id="PF01061">
    <property type="entry name" value="ABC2_membrane"/>
    <property type="match status" value="1"/>
</dbReference>
<dbReference type="InterPro" id="IPR003439">
    <property type="entry name" value="ABC_transporter-like_ATP-bd"/>
</dbReference>
<protein>
    <recommendedName>
        <fullName evidence="9">ABC transporter domain-containing protein</fullName>
    </recommendedName>
</protein>
<feature type="transmembrane region" description="Helical" evidence="8">
    <location>
        <begin position="654"/>
        <end position="676"/>
    </location>
</feature>
<proteinExistence type="inferred from homology"/>
<evidence type="ECO:0000313" key="10">
    <source>
        <dbReference type="EMBL" id="KAK9808271.1"/>
    </source>
</evidence>
<dbReference type="Proteomes" id="UP001465755">
    <property type="component" value="Unassembled WGS sequence"/>
</dbReference>
<keyword evidence="3" id="KW-0813">Transport</keyword>
<feature type="region of interest" description="Disordered" evidence="7">
    <location>
        <begin position="1"/>
        <end position="52"/>
    </location>
</feature>
<dbReference type="PANTHER" id="PTHR48042:SF11">
    <property type="entry name" value="ABC TRANSPORTER G FAMILY MEMBER 11"/>
    <property type="match status" value="1"/>
</dbReference>
<feature type="transmembrane region" description="Helical" evidence="8">
    <location>
        <begin position="400"/>
        <end position="420"/>
    </location>
</feature>
<dbReference type="EMBL" id="JALJOQ010000025">
    <property type="protein sequence ID" value="KAK9808271.1"/>
    <property type="molecule type" value="Genomic_DNA"/>
</dbReference>
<feature type="region of interest" description="Disordered" evidence="7">
    <location>
        <begin position="756"/>
        <end position="784"/>
    </location>
</feature>